<dbReference type="NCBIfam" id="TIGR02001">
    <property type="entry name" value="gcw_chp"/>
    <property type="match status" value="1"/>
</dbReference>
<evidence type="ECO:0000313" key="1">
    <source>
        <dbReference type="EMBL" id="GGD02019.1"/>
    </source>
</evidence>
<dbReference type="AlphaFoldDB" id="A0A916XRZ7"/>
<comment type="caution">
    <text evidence="1">The sequence shown here is derived from an EMBL/GenBank/DDBJ whole genome shotgun (WGS) entry which is preliminary data.</text>
</comment>
<protein>
    <submittedName>
        <fullName evidence="1">Uncharacterized protein</fullName>
    </submittedName>
</protein>
<reference evidence="1" key="2">
    <citation type="submission" date="2020-09" db="EMBL/GenBank/DDBJ databases">
        <authorList>
            <person name="Sun Q."/>
            <person name="Zhou Y."/>
        </authorList>
    </citation>
    <scope>NUCLEOTIDE SEQUENCE</scope>
    <source>
        <strain evidence="1">CGMCC 1.10998</strain>
    </source>
</reference>
<gene>
    <name evidence="1" type="ORF">GCM10011396_56970</name>
</gene>
<dbReference type="Proteomes" id="UP000637423">
    <property type="component" value="Unassembled WGS sequence"/>
</dbReference>
<dbReference type="EMBL" id="BMED01000011">
    <property type="protein sequence ID" value="GGD02019.1"/>
    <property type="molecule type" value="Genomic_DNA"/>
</dbReference>
<dbReference type="Pfam" id="PF09694">
    <property type="entry name" value="Gcw_chp"/>
    <property type="match status" value="1"/>
</dbReference>
<accession>A0A916XRZ7</accession>
<name>A0A916XRZ7_9BURK</name>
<sequence length="201" mass="22038">MLSDYRFRGISLSDGKPQPQLSLGYDSPAGWYVGAFGAGTELRERRDVQVIAYAGYAQRLPFGLTWEVGVTNSVFLKTAAYNYAEVYAGLGFEDLSGRIYVSPNYFGQAMPSVYAELNASHLIAERTHLLAHLGYLRSFSGADGPGIVPLSRVDALLGVGSSWADWRVQLAWVGVLKTRSRYYLYGAHNPSALTLSASYSF</sequence>
<organism evidence="1 2">
    <name type="scientific">Undibacterium terreum</name>
    <dbReference type="NCBI Taxonomy" id="1224302"/>
    <lineage>
        <taxon>Bacteria</taxon>
        <taxon>Pseudomonadati</taxon>
        <taxon>Pseudomonadota</taxon>
        <taxon>Betaproteobacteria</taxon>
        <taxon>Burkholderiales</taxon>
        <taxon>Oxalobacteraceae</taxon>
        <taxon>Undibacterium</taxon>
    </lineage>
</organism>
<evidence type="ECO:0000313" key="2">
    <source>
        <dbReference type="Proteomes" id="UP000637423"/>
    </source>
</evidence>
<reference evidence="1" key="1">
    <citation type="journal article" date="2014" name="Int. J. Syst. Evol. Microbiol.">
        <title>Complete genome sequence of Corynebacterium casei LMG S-19264T (=DSM 44701T), isolated from a smear-ripened cheese.</title>
        <authorList>
            <consortium name="US DOE Joint Genome Institute (JGI-PGF)"/>
            <person name="Walter F."/>
            <person name="Albersmeier A."/>
            <person name="Kalinowski J."/>
            <person name="Ruckert C."/>
        </authorList>
    </citation>
    <scope>NUCLEOTIDE SEQUENCE</scope>
    <source>
        <strain evidence="1">CGMCC 1.10998</strain>
    </source>
</reference>
<proteinExistence type="predicted"/>
<dbReference type="InterPro" id="IPR010239">
    <property type="entry name" value="CHP02001"/>
</dbReference>
<keyword evidence="2" id="KW-1185">Reference proteome</keyword>